<sequence length="253" mass="27053">MGLARTWQAVEGGGVDLGRLIDTHRGARSYGELSRDCGGSPSSKRLQQLVTQPIKNFPDPPTVKALARGLKLSEKVVTLAAAESLGLDVSQGEARLVELLPAGTRDLTEEQAAAVAHLVRTIVDATTERGDGDVHRDAAPMTEPKGVVWARTGSGKTATMAAAIANWYAKYPSGRVVLVTGPQVEAFSEDPDLGQKVLDAYRATLPHAFELTDEVSDLPGDAEDQVSWEEFTAAVEDYRRSLLDDIAARTSTT</sequence>
<accession>A0A6L6XY46</accession>
<dbReference type="InterPro" id="IPR006935">
    <property type="entry name" value="Helicase/UvrB_N"/>
</dbReference>
<dbReference type="Proteomes" id="UP000473525">
    <property type="component" value="Unassembled WGS sequence"/>
</dbReference>
<proteinExistence type="predicted"/>
<dbReference type="GO" id="GO:0016787">
    <property type="term" value="F:hydrolase activity"/>
    <property type="evidence" value="ECO:0007669"/>
    <property type="project" value="InterPro"/>
</dbReference>
<evidence type="ECO:0000313" key="2">
    <source>
        <dbReference type="EMBL" id="MVQ51326.1"/>
    </source>
</evidence>
<keyword evidence="3" id="KW-1185">Reference proteome</keyword>
<evidence type="ECO:0000313" key="3">
    <source>
        <dbReference type="Proteomes" id="UP000473525"/>
    </source>
</evidence>
<dbReference type="EMBL" id="WSEK01000005">
    <property type="protein sequence ID" value="MVQ51326.1"/>
    <property type="molecule type" value="Genomic_DNA"/>
</dbReference>
<name>A0A6L6XY46_9ACTN</name>
<comment type="caution">
    <text evidence="2">The sequence shown here is derived from an EMBL/GenBank/DDBJ whole genome shotgun (WGS) entry which is preliminary data.</text>
</comment>
<dbReference type="AlphaFoldDB" id="A0A6L6XY46"/>
<reference evidence="2 3" key="1">
    <citation type="submission" date="2019-12" db="EMBL/GenBank/DDBJ databases">
        <authorList>
            <person name="Huq M.A."/>
        </authorList>
    </citation>
    <scope>NUCLEOTIDE SEQUENCE [LARGE SCALE GENOMIC DNA]</scope>
    <source>
        <strain evidence="2 3">MAH-18</strain>
    </source>
</reference>
<dbReference type="GO" id="GO:0003677">
    <property type="term" value="F:DNA binding"/>
    <property type="evidence" value="ECO:0007669"/>
    <property type="project" value="InterPro"/>
</dbReference>
<organism evidence="2 3">
    <name type="scientific">Nocardioides agri</name>
    <dbReference type="NCBI Taxonomy" id="2682843"/>
    <lineage>
        <taxon>Bacteria</taxon>
        <taxon>Bacillati</taxon>
        <taxon>Actinomycetota</taxon>
        <taxon>Actinomycetes</taxon>
        <taxon>Propionibacteriales</taxon>
        <taxon>Nocardioidaceae</taxon>
        <taxon>Nocardioides</taxon>
    </lineage>
</organism>
<dbReference type="SUPFAM" id="SSF52540">
    <property type="entry name" value="P-loop containing nucleoside triphosphate hydrolases"/>
    <property type="match status" value="1"/>
</dbReference>
<dbReference type="Pfam" id="PF04851">
    <property type="entry name" value="ResIII"/>
    <property type="match status" value="1"/>
</dbReference>
<feature type="domain" description="Helicase/UvrB N-terminal" evidence="1">
    <location>
        <begin position="108"/>
        <end position="180"/>
    </location>
</feature>
<dbReference type="InterPro" id="IPR027417">
    <property type="entry name" value="P-loop_NTPase"/>
</dbReference>
<dbReference type="GO" id="GO:0005524">
    <property type="term" value="F:ATP binding"/>
    <property type="evidence" value="ECO:0007669"/>
    <property type="project" value="InterPro"/>
</dbReference>
<evidence type="ECO:0000259" key="1">
    <source>
        <dbReference type="Pfam" id="PF04851"/>
    </source>
</evidence>
<gene>
    <name evidence="2" type="ORF">GON03_19270</name>
</gene>
<protein>
    <recommendedName>
        <fullName evidence="1">Helicase/UvrB N-terminal domain-containing protein</fullName>
    </recommendedName>
</protein>